<comment type="caution">
    <text evidence="4">The sequence shown here is derived from an EMBL/GenBank/DDBJ whole genome shotgun (WGS) entry which is preliminary data.</text>
</comment>
<feature type="transmembrane region" description="Helical" evidence="2">
    <location>
        <begin position="26"/>
        <end position="45"/>
    </location>
</feature>
<feature type="transmembrane region" description="Helical" evidence="2">
    <location>
        <begin position="134"/>
        <end position="160"/>
    </location>
</feature>
<organism evidence="4 5">
    <name type="scientific">Streptomyces cavernicola</name>
    <dbReference type="NCBI Taxonomy" id="3043613"/>
    <lineage>
        <taxon>Bacteria</taxon>
        <taxon>Bacillati</taxon>
        <taxon>Actinomycetota</taxon>
        <taxon>Actinomycetes</taxon>
        <taxon>Kitasatosporales</taxon>
        <taxon>Streptomycetaceae</taxon>
        <taxon>Streptomyces</taxon>
    </lineage>
</organism>
<dbReference type="Pfam" id="PF07158">
    <property type="entry name" value="MatC_N"/>
    <property type="match status" value="1"/>
</dbReference>
<dbReference type="RefSeq" id="WP_282541179.1">
    <property type="nucleotide sequence ID" value="NZ_JASCIQ010000004.1"/>
</dbReference>
<evidence type="ECO:0000313" key="5">
    <source>
        <dbReference type="Proteomes" id="UP001223978"/>
    </source>
</evidence>
<feature type="transmembrane region" description="Helical" evidence="2">
    <location>
        <begin position="286"/>
        <end position="305"/>
    </location>
</feature>
<accession>A0ABT6S565</accession>
<evidence type="ECO:0000256" key="1">
    <source>
        <dbReference type="SAM" id="MobiDB-lite"/>
    </source>
</evidence>
<reference evidence="4 5" key="1">
    <citation type="submission" date="2023-05" db="EMBL/GenBank/DDBJ databases">
        <title>Draft genome sequence of Streptomyces sp. B-S-A6 isolated from a cave soil in Thailand.</title>
        <authorList>
            <person name="Chamroensaksri N."/>
            <person name="Muangham S."/>
        </authorList>
    </citation>
    <scope>NUCLEOTIDE SEQUENCE [LARGE SCALE GENOMIC DNA]</scope>
    <source>
        <strain evidence="4 5">B-S-A6</strain>
    </source>
</reference>
<feature type="domain" description="Dicarboxylate carrier MatC N-terminal" evidence="3">
    <location>
        <begin position="1"/>
        <end position="147"/>
    </location>
</feature>
<dbReference type="Proteomes" id="UP001223978">
    <property type="component" value="Unassembled WGS sequence"/>
</dbReference>
<keyword evidence="2" id="KW-0812">Transmembrane</keyword>
<feature type="compositionally biased region" description="Low complexity" evidence="1">
    <location>
        <begin position="230"/>
        <end position="246"/>
    </location>
</feature>
<dbReference type="EMBL" id="JASCIQ010000004">
    <property type="protein sequence ID" value="MDI3403227.1"/>
    <property type="molecule type" value="Genomic_DNA"/>
</dbReference>
<feature type="transmembrane region" description="Helical" evidence="2">
    <location>
        <begin position="172"/>
        <end position="193"/>
    </location>
</feature>
<feature type="transmembrane region" description="Helical" evidence="2">
    <location>
        <begin position="261"/>
        <end position="280"/>
    </location>
</feature>
<feature type="transmembrane region" description="Helical" evidence="2">
    <location>
        <begin position="437"/>
        <end position="459"/>
    </location>
</feature>
<keyword evidence="2" id="KW-1133">Transmembrane helix</keyword>
<protein>
    <submittedName>
        <fullName evidence="4">SLC13 family permease</fullName>
    </submittedName>
</protein>
<dbReference type="InterPro" id="IPR009827">
    <property type="entry name" value="MatC_N"/>
</dbReference>
<feature type="transmembrane region" description="Helical" evidence="2">
    <location>
        <begin position="317"/>
        <end position="336"/>
    </location>
</feature>
<keyword evidence="2" id="KW-0472">Membrane</keyword>
<gene>
    <name evidence="4" type="ORF">QIS96_05230</name>
</gene>
<evidence type="ECO:0000259" key="3">
    <source>
        <dbReference type="Pfam" id="PF07158"/>
    </source>
</evidence>
<sequence>MTIELTALLIFVGVFALSTWRNAHLGVLMFAAAAGVGLGLAQMPLDDIVAGFPIDILVLLVGVTYFFGIAHADGTIDRILEAALAGVGHRRVLLPTVFFLLTAGIAAMGSPLGGLVMAPIGMGVAARRGIDPMLMALSIGTGLSAGGFAPTSLFGIVTYGTAQRAGVDLNPMVLFVVAVVINLLLLLAAHVLFGGRQLLRRTEVSTVEAPVPSEQPATVGSGASLGSGGSAVVSVPESRLPSSSPGLGAGGRRKPFAGGQVATVVAMAGLVGTVIALSLAGRDPDIGVLALAFGAGLTLLNPAAAKKALPHIDWSTVLLVGGIITFVGVLDHMGAIEMFGEYATHIGVPLLATLFICLVAGLVSAFASTTGMLAALVPLALPLVASGSIPGWALICAIGVCASIVDVSPFSTVGATLVATTVDEGQRPRMTRLLTRWGLTMVVVGPVLLVGTLVAPGMAL</sequence>
<evidence type="ECO:0000256" key="2">
    <source>
        <dbReference type="SAM" id="Phobius"/>
    </source>
</evidence>
<feature type="region of interest" description="Disordered" evidence="1">
    <location>
        <begin position="206"/>
        <end position="251"/>
    </location>
</feature>
<feature type="transmembrane region" description="Helical" evidence="2">
    <location>
        <begin position="92"/>
        <end position="122"/>
    </location>
</feature>
<feature type="transmembrane region" description="Helical" evidence="2">
    <location>
        <begin position="52"/>
        <end position="72"/>
    </location>
</feature>
<feature type="transmembrane region" description="Helical" evidence="2">
    <location>
        <begin position="342"/>
        <end position="367"/>
    </location>
</feature>
<name>A0ABT6S565_9ACTN</name>
<feature type="transmembrane region" description="Helical" evidence="2">
    <location>
        <begin position="379"/>
        <end position="405"/>
    </location>
</feature>
<evidence type="ECO:0000313" key="4">
    <source>
        <dbReference type="EMBL" id="MDI3403227.1"/>
    </source>
</evidence>
<proteinExistence type="predicted"/>
<keyword evidence="5" id="KW-1185">Reference proteome</keyword>